<gene>
    <name evidence="2" type="ORF">ACFQ0V_12555</name>
</gene>
<feature type="transmembrane region" description="Helical" evidence="1">
    <location>
        <begin position="155"/>
        <end position="175"/>
    </location>
</feature>
<feature type="transmembrane region" description="Helical" evidence="1">
    <location>
        <begin position="76"/>
        <end position="97"/>
    </location>
</feature>
<keyword evidence="1" id="KW-0812">Transmembrane</keyword>
<keyword evidence="1" id="KW-1133">Transmembrane helix</keyword>
<dbReference type="RefSeq" id="WP_381014186.1">
    <property type="nucleotide sequence ID" value="NZ_JBHTJF010000043.1"/>
</dbReference>
<keyword evidence="1" id="KW-0472">Membrane</keyword>
<feature type="transmembrane region" description="Helical" evidence="1">
    <location>
        <begin position="181"/>
        <end position="203"/>
    </location>
</feature>
<comment type="caution">
    <text evidence="2">The sequence shown here is derived from an EMBL/GenBank/DDBJ whole genome shotgun (WGS) entry which is preliminary data.</text>
</comment>
<evidence type="ECO:0000313" key="2">
    <source>
        <dbReference type="EMBL" id="MFD0944572.1"/>
    </source>
</evidence>
<evidence type="ECO:0000256" key="1">
    <source>
        <dbReference type="SAM" id="Phobius"/>
    </source>
</evidence>
<protein>
    <submittedName>
        <fullName evidence="2">Zinc ribbon domain-containing protein</fullName>
    </submittedName>
</protein>
<proteinExistence type="predicted"/>
<organism evidence="2 3">
    <name type="scientific">Savagea faecisuis</name>
    <dbReference type="NCBI Taxonomy" id="1274803"/>
    <lineage>
        <taxon>Bacteria</taxon>
        <taxon>Bacillati</taxon>
        <taxon>Bacillota</taxon>
        <taxon>Bacilli</taxon>
        <taxon>Bacillales</taxon>
        <taxon>Caryophanaceae</taxon>
        <taxon>Savagea</taxon>
    </lineage>
</organism>
<sequence>MQYCSKCGNPQQSGAFCGKCGNPMGEQTAPTNPQQPNPQVEALKQQSQVYFQFFMRVLKNPSLSFQEPGQHSKHSLLNLLVLLLSMSFAMTMLIYAPTSEVLFYVGESRLGFFFKTFFLSLFLFVLLYALVILAVSFATFVSGSGFQFKTMLENVGSNVSYFIIAFLAIGVLRVIGLLPTFLLFVFLASFIFLTYLFPFYLLNRTILSAQPKLDPIITNVILMFALAIVYYVFTLMMIDQVIAWLPKSGPLQEILYELQYLF</sequence>
<reference evidence="3" key="1">
    <citation type="journal article" date="2019" name="Int. J. Syst. Evol. Microbiol.">
        <title>The Global Catalogue of Microorganisms (GCM) 10K type strain sequencing project: providing services to taxonomists for standard genome sequencing and annotation.</title>
        <authorList>
            <consortium name="The Broad Institute Genomics Platform"/>
            <consortium name="The Broad Institute Genome Sequencing Center for Infectious Disease"/>
            <person name="Wu L."/>
            <person name="Ma J."/>
        </authorList>
    </citation>
    <scope>NUCLEOTIDE SEQUENCE [LARGE SCALE GENOMIC DNA]</scope>
    <source>
        <strain evidence="3">CCUG 63563</strain>
    </source>
</reference>
<feature type="transmembrane region" description="Helical" evidence="1">
    <location>
        <begin position="215"/>
        <end position="238"/>
    </location>
</feature>
<feature type="transmembrane region" description="Helical" evidence="1">
    <location>
        <begin position="117"/>
        <end position="143"/>
    </location>
</feature>
<dbReference type="EMBL" id="JBHTJF010000043">
    <property type="protein sequence ID" value="MFD0944572.1"/>
    <property type="molecule type" value="Genomic_DNA"/>
</dbReference>
<evidence type="ECO:0000313" key="3">
    <source>
        <dbReference type="Proteomes" id="UP001596976"/>
    </source>
</evidence>
<name>A0ABW3H5B1_9BACL</name>
<dbReference type="Proteomes" id="UP001596976">
    <property type="component" value="Unassembled WGS sequence"/>
</dbReference>
<accession>A0ABW3H5B1</accession>
<keyword evidence="3" id="KW-1185">Reference proteome</keyword>